<dbReference type="PANTHER" id="PTHR33091:SF92">
    <property type="entry name" value="OS02G0124300 PROTEIN"/>
    <property type="match status" value="1"/>
</dbReference>
<dbReference type="InterPro" id="IPR036354">
    <property type="entry name" value="Prot_inh_pot1_sf"/>
</dbReference>
<dbReference type="Proteomes" id="UP000095767">
    <property type="component" value="Unassembled WGS sequence"/>
</dbReference>
<comment type="caution">
    <text evidence="4">The sequence shown here is derived from an EMBL/GenBank/DDBJ whole genome shotgun (WGS) entry which is preliminary data.</text>
</comment>
<protein>
    <submittedName>
        <fullName evidence="4">Uncharacterized protein</fullName>
    </submittedName>
</protein>
<accession>A0A1E5W759</accession>
<keyword evidence="2" id="KW-0646">Protease inhibitor</keyword>
<dbReference type="PANTHER" id="PTHR33091">
    <property type="entry name" value="PROTEIN, PUTATIVE, EXPRESSED-RELATED"/>
    <property type="match status" value="1"/>
</dbReference>
<dbReference type="InterPro" id="IPR000864">
    <property type="entry name" value="Prot_inh_pot1"/>
</dbReference>
<name>A0A1E5W759_9POAL</name>
<reference evidence="4 5" key="1">
    <citation type="submission" date="2016-09" db="EMBL/GenBank/DDBJ databases">
        <title>The draft genome of Dichanthelium oligosanthes: A C3 panicoid grass species.</title>
        <authorList>
            <person name="Studer A.J."/>
            <person name="Schnable J.C."/>
            <person name="Brutnell T.P."/>
        </authorList>
    </citation>
    <scope>NUCLEOTIDE SEQUENCE [LARGE SCALE GENOMIC DNA]</scope>
    <source>
        <strain evidence="5">cv. Kellogg 1175</strain>
        <tissue evidence="4">Leaf</tissue>
    </source>
</reference>
<dbReference type="Pfam" id="PF00280">
    <property type="entry name" value="potato_inhibit"/>
    <property type="match status" value="1"/>
</dbReference>
<dbReference type="GO" id="GO:0009611">
    <property type="term" value="P:response to wounding"/>
    <property type="evidence" value="ECO:0007669"/>
    <property type="project" value="InterPro"/>
</dbReference>
<comment type="similarity">
    <text evidence="1">Belongs to the protease inhibitor I13 (potato type I serine protease inhibitor) family.</text>
</comment>
<evidence type="ECO:0000256" key="1">
    <source>
        <dbReference type="ARBA" id="ARBA00008210"/>
    </source>
</evidence>
<dbReference type="AlphaFoldDB" id="A0A1E5W759"/>
<dbReference type="EMBL" id="LWDX02019883">
    <property type="protein sequence ID" value="OEL33070.1"/>
    <property type="molecule type" value="Genomic_DNA"/>
</dbReference>
<keyword evidence="5" id="KW-1185">Reference proteome</keyword>
<evidence type="ECO:0000256" key="3">
    <source>
        <dbReference type="ARBA" id="ARBA00022900"/>
    </source>
</evidence>
<evidence type="ECO:0000313" key="4">
    <source>
        <dbReference type="EMBL" id="OEL33070.1"/>
    </source>
</evidence>
<gene>
    <name evidence="4" type="ORF">BAE44_0005907</name>
</gene>
<sequence>MGDLPPRNPHRTSWPEVVGSEEFPAALRISYDRRDVEIFFLSVGDAPPPGFNPKRVIGYVNANQRVAFTPRIG</sequence>
<evidence type="ECO:0000256" key="2">
    <source>
        <dbReference type="ARBA" id="ARBA00022690"/>
    </source>
</evidence>
<dbReference type="Gene3D" id="3.30.10.10">
    <property type="entry name" value="Trypsin Inhibitor V, subunit A"/>
    <property type="match status" value="1"/>
</dbReference>
<dbReference type="SUPFAM" id="SSF54654">
    <property type="entry name" value="CI-2 family of serine protease inhibitors"/>
    <property type="match status" value="1"/>
</dbReference>
<organism evidence="4 5">
    <name type="scientific">Dichanthelium oligosanthes</name>
    <dbReference type="NCBI Taxonomy" id="888268"/>
    <lineage>
        <taxon>Eukaryota</taxon>
        <taxon>Viridiplantae</taxon>
        <taxon>Streptophyta</taxon>
        <taxon>Embryophyta</taxon>
        <taxon>Tracheophyta</taxon>
        <taxon>Spermatophyta</taxon>
        <taxon>Magnoliopsida</taxon>
        <taxon>Liliopsida</taxon>
        <taxon>Poales</taxon>
        <taxon>Poaceae</taxon>
        <taxon>PACMAD clade</taxon>
        <taxon>Panicoideae</taxon>
        <taxon>Panicodae</taxon>
        <taxon>Paniceae</taxon>
        <taxon>Dichantheliinae</taxon>
        <taxon>Dichanthelium</taxon>
    </lineage>
</organism>
<dbReference type="GO" id="GO:0004867">
    <property type="term" value="F:serine-type endopeptidase inhibitor activity"/>
    <property type="evidence" value="ECO:0007669"/>
    <property type="project" value="UniProtKB-KW"/>
</dbReference>
<keyword evidence="3" id="KW-0722">Serine protease inhibitor</keyword>
<evidence type="ECO:0000313" key="5">
    <source>
        <dbReference type="Proteomes" id="UP000095767"/>
    </source>
</evidence>
<dbReference type="OrthoDB" id="580986at2759"/>
<proteinExistence type="inferred from homology"/>